<dbReference type="Gene3D" id="3.30.559.10">
    <property type="entry name" value="Chloramphenicol acetyltransferase-like domain"/>
    <property type="match status" value="1"/>
</dbReference>
<evidence type="ECO:0000256" key="1">
    <source>
        <dbReference type="ARBA" id="ARBA00009861"/>
    </source>
</evidence>
<keyword evidence="6" id="KW-1185">Reference proteome</keyword>
<dbReference type="Gramene" id="mRNA:HanXRQr2_Chr12g0547421">
    <property type="protein sequence ID" value="CDS:HanXRQr2_Chr12g0547421.1"/>
    <property type="gene ID" value="HanXRQr2_Chr12g0547421"/>
</dbReference>
<evidence type="ECO:0000313" key="6">
    <source>
        <dbReference type="Proteomes" id="UP000215914"/>
    </source>
</evidence>
<evidence type="ECO:0000256" key="2">
    <source>
        <dbReference type="ARBA" id="ARBA00022679"/>
    </source>
</evidence>
<evidence type="ECO:0000313" key="5">
    <source>
        <dbReference type="EMBL" id="OTG02190.1"/>
    </source>
</evidence>
<reference evidence="5" key="2">
    <citation type="submission" date="2017-02" db="EMBL/GenBank/DDBJ databases">
        <title>Sunflower complete genome.</title>
        <authorList>
            <person name="Langlade N."/>
            <person name="Munos S."/>
        </authorList>
    </citation>
    <scope>NUCLEOTIDE SEQUENCE [LARGE SCALE GENOMIC DNA]</scope>
    <source>
        <tissue evidence="5">Leaves</tissue>
    </source>
</reference>
<protein>
    <submittedName>
        <fullName evidence="4">Deacetylvindoline O-acetyltransferase</fullName>
        <ecNumber evidence="4">2.3.1.107</ecNumber>
    </submittedName>
    <submittedName>
        <fullName evidence="5">Putative transferase, Chloramphenicol acetyltransferase-like domain protein</fullName>
    </submittedName>
</protein>
<dbReference type="PANTHER" id="PTHR31623">
    <property type="entry name" value="F21J9.9"/>
    <property type="match status" value="1"/>
</dbReference>
<evidence type="ECO:0000313" key="4">
    <source>
        <dbReference type="EMBL" id="KAF5778435.1"/>
    </source>
</evidence>
<accession>A0A251STP3</accession>
<organism evidence="5 6">
    <name type="scientific">Helianthus annuus</name>
    <name type="common">Common sunflower</name>
    <dbReference type="NCBI Taxonomy" id="4232"/>
    <lineage>
        <taxon>Eukaryota</taxon>
        <taxon>Viridiplantae</taxon>
        <taxon>Streptophyta</taxon>
        <taxon>Embryophyta</taxon>
        <taxon>Tracheophyta</taxon>
        <taxon>Spermatophyta</taxon>
        <taxon>Magnoliopsida</taxon>
        <taxon>eudicotyledons</taxon>
        <taxon>Gunneridae</taxon>
        <taxon>Pentapetalae</taxon>
        <taxon>asterids</taxon>
        <taxon>campanulids</taxon>
        <taxon>Asterales</taxon>
        <taxon>Asteraceae</taxon>
        <taxon>Asteroideae</taxon>
        <taxon>Heliantheae alliance</taxon>
        <taxon>Heliantheae</taxon>
        <taxon>Helianthus</taxon>
    </lineage>
</organism>
<dbReference type="InParanoid" id="A0A251STP3"/>
<dbReference type="Proteomes" id="UP000215914">
    <property type="component" value="Chromosome 13"/>
</dbReference>
<dbReference type="OMA" id="KECMDIF"/>
<dbReference type="GO" id="GO:0047162">
    <property type="term" value="F:17-O-deacetylvindoline O-acetyltransferase activity"/>
    <property type="evidence" value="ECO:0007669"/>
    <property type="project" value="UniProtKB-EC"/>
</dbReference>
<dbReference type="Pfam" id="PF02458">
    <property type="entry name" value="Transferase"/>
    <property type="match status" value="1"/>
</dbReference>
<keyword evidence="3 4" id="KW-0012">Acyltransferase</keyword>
<dbReference type="PANTHER" id="PTHR31623:SF86">
    <property type="entry name" value="DEACETYLVINDOLINE O-ACETYLTRANSFERASE"/>
    <property type="match status" value="1"/>
</dbReference>
<dbReference type="EC" id="2.3.1.107" evidence="4"/>
<dbReference type="AlphaFoldDB" id="A0A251STP3"/>
<proteinExistence type="inferred from homology"/>
<dbReference type="EMBL" id="MNCJ02000327">
    <property type="protein sequence ID" value="KAF5778435.1"/>
    <property type="molecule type" value="Genomic_DNA"/>
</dbReference>
<gene>
    <name evidence="5" type="ORF">HannXRQ_Chr13g0410281</name>
    <name evidence="4" type="ORF">HanXRQr2_Chr12g0547421</name>
</gene>
<reference evidence="4" key="3">
    <citation type="submission" date="2020-06" db="EMBL/GenBank/DDBJ databases">
        <title>Helianthus annuus Genome sequencing and assembly Release 2.</title>
        <authorList>
            <person name="Gouzy J."/>
            <person name="Langlade N."/>
            <person name="Munos S."/>
        </authorList>
    </citation>
    <scope>NUCLEOTIDE SEQUENCE</scope>
    <source>
        <tissue evidence="4">Leaves</tissue>
    </source>
</reference>
<keyword evidence="2 5" id="KW-0808">Transferase</keyword>
<dbReference type="EMBL" id="CM007902">
    <property type="protein sequence ID" value="OTG02190.1"/>
    <property type="molecule type" value="Genomic_DNA"/>
</dbReference>
<comment type="similarity">
    <text evidence="1">Belongs to the plant acyltransferase family.</text>
</comment>
<name>A0A251STP3_HELAN</name>
<evidence type="ECO:0000256" key="3">
    <source>
        <dbReference type="ARBA" id="ARBA00023315"/>
    </source>
</evidence>
<reference evidence="4 6" key="1">
    <citation type="journal article" date="2017" name="Nature">
        <title>The sunflower genome provides insights into oil metabolism, flowering and Asterid evolution.</title>
        <authorList>
            <person name="Badouin H."/>
            <person name="Gouzy J."/>
            <person name="Grassa C.J."/>
            <person name="Murat F."/>
            <person name="Staton S.E."/>
            <person name="Cottret L."/>
            <person name="Lelandais-Briere C."/>
            <person name="Owens G.L."/>
            <person name="Carrere S."/>
            <person name="Mayjonade B."/>
            <person name="Legrand L."/>
            <person name="Gill N."/>
            <person name="Kane N.C."/>
            <person name="Bowers J.E."/>
            <person name="Hubner S."/>
            <person name="Bellec A."/>
            <person name="Berard A."/>
            <person name="Berges H."/>
            <person name="Blanchet N."/>
            <person name="Boniface M.C."/>
            <person name="Brunel D."/>
            <person name="Catrice O."/>
            <person name="Chaidir N."/>
            <person name="Claudel C."/>
            <person name="Donnadieu C."/>
            <person name="Faraut T."/>
            <person name="Fievet G."/>
            <person name="Helmstetter N."/>
            <person name="King M."/>
            <person name="Knapp S.J."/>
            <person name="Lai Z."/>
            <person name="Le Paslier M.C."/>
            <person name="Lippi Y."/>
            <person name="Lorenzon L."/>
            <person name="Mandel J.R."/>
            <person name="Marage G."/>
            <person name="Marchand G."/>
            <person name="Marquand E."/>
            <person name="Bret-Mestries E."/>
            <person name="Morien E."/>
            <person name="Nambeesan S."/>
            <person name="Nguyen T."/>
            <person name="Pegot-Espagnet P."/>
            <person name="Pouilly N."/>
            <person name="Raftis F."/>
            <person name="Sallet E."/>
            <person name="Schiex T."/>
            <person name="Thomas J."/>
            <person name="Vandecasteele C."/>
            <person name="Vares D."/>
            <person name="Vear F."/>
            <person name="Vautrin S."/>
            <person name="Crespi M."/>
            <person name="Mangin B."/>
            <person name="Burke J.M."/>
            <person name="Salse J."/>
            <person name="Munos S."/>
            <person name="Vincourt P."/>
            <person name="Rieseberg L.H."/>
            <person name="Langlade N.B."/>
        </authorList>
    </citation>
    <scope>NUCLEOTIDE SEQUENCE [LARGE SCALE GENOMIC DNA]</scope>
    <source>
        <strain evidence="6">cv. SF193</strain>
        <tissue evidence="4">Leaves</tissue>
    </source>
</reference>
<sequence>MKLSNSLVSKIFVFPNSKLSDLKNKVAFATSGSINNPTLVEILTSLLYKTAVGAATTKSGCFKPSYLFFMVNVRDKFVPKLPKSTVGTCVKALMIETHDISETSLSKVAGDLRKKLQFEEMQNVQQLVEYTKGLMGKLGNGELENVGKGSYWCSSFCGFPFNKLDFGWGKPMGTTLAIRLPKSEYRNGFVLMDTADGDGIKVMMVLEKECMDIFENDKEMLSYCL</sequence>
<dbReference type="InterPro" id="IPR023213">
    <property type="entry name" value="CAT-like_dom_sf"/>
</dbReference>